<keyword evidence="7" id="KW-0119">Carbohydrate metabolism</keyword>
<dbReference type="GO" id="GO:0003844">
    <property type="term" value="F:1,4-alpha-glucan branching enzyme activity"/>
    <property type="evidence" value="ECO:0007669"/>
    <property type="project" value="UniProtKB-EC"/>
</dbReference>
<dbReference type="InterPro" id="IPR037439">
    <property type="entry name" value="Branching_enzy"/>
</dbReference>
<dbReference type="InterPro" id="IPR014756">
    <property type="entry name" value="Ig_E-set"/>
</dbReference>
<dbReference type="PANTHER" id="PTHR43651">
    <property type="entry name" value="1,4-ALPHA-GLUCAN-BRANCHING ENZYME"/>
    <property type="match status" value="1"/>
</dbReference>
<dbReference type="RefSeq" id="WP_142532633.1">
    <property type="nucleotide sequence ID" value="NZ_FXTB01000002.1"/>
</dbReference>
<dbReference type="Gene3D" id="3.20.20.80">
    <property type="entry name" value="Glycosidases"/>
    <property type="match status" value="1"/>
</dbReference>
<proteinExistence type="inferred from homology"/>
<name>A0A521C3N2_SACCC</name>
<comment type="function">
    <text evidence="2">Catalyzes the formation of the alpha-1,6-glucosidic linkages in glycogen by scission of a 1,4-alpha-linked oligosaccharide from growing alpha-1,4-glucan chains and the subsequent attachment of the oligosaccharide to the alpha-1,6 position.</text>
</comment>
<dbReference type="FunFam" id="3.20.20.80:FF:000001">
    <property type="entry name" value="1,4-alpha-glucan branching enzyme"/>
    <property type="match status" value="1"/>
</dbReference>
<comment type="similarity">
    <text evidence="3">Belongs to the glycosyl hydrolase 13 family. GlgB subfamily.</text>
</comment>
<dbReference type="InterPro" id="IPR013780">
    <property type="entry name" value="Glyco_hydro_b"/>
</dbReference>
<keyword evidence="6" id="KW-0808">Transferase</keyword>
<dbReference type="CDD" id="cd11321">
    <property type="entry name" value="AmyAc_bac_euk_BE"/>
    <property type="match status" value="1"/>
</dbReference>
<dbReference type="Pfam" id="PF02922">
    <property type="entry name" value="CBM_48"/>
    <property type="match status" value="1"/>
</dbReference>
<keyword evidence="11" id="KW-1185">Reference proteome</keyword>
<evidence type="ECO:0000256" key="3">
    <source>
        <dbReference type="ARBA" id="ARBA00009000"/>
    </source>
</evidence>
<dbReference type="SUPFAM" id="SSF51445">
    <property type="entry name" value="(Trans)glycosidases"/>
    <property type="match status" value="1"/>
</dbReference>
<feature type="domain" description="Glycosyl hydrolase family 13 catalytic" evidence="9">
    <location>
        <begin position="184"/>
        <end position="552"/>
    </location>
</feature>
<dbReference type="EMBL" id="FXTB01000002">
    <property type="protein sequence ID" value="SMO53945.1"/>
    <property type="molecule type" value="Genomic_DNA"/>
</dbReference>
<dbReference type="Proteomes" id="UP000319040">
    <property type="component" value="Unassembled WGS sequence"/>
</dbReference>
<evidence type="ECO:0000313" key="11">
    <source>
        <dbReference type="Proteomes" id="UP000319040"/>
    </source>
</evidence>
<dbReference type="GO" id="GO:0004553">
    <property type="term" value="F:hydrolase activity, hydrolyzing O-glycosyl compounds"/>
    <property type="evidence" value="ECO:0007669"/>
    <property type="project" value="InterPro"/>
</dbReference>
<evidence type="ECO:0000256" key="6">
    <source>
        <dbReference type="ARBA" id="ARBA00022679"/>
    </source>
</evidence>
<evidence type="ECO:0000259" key="9">
    <source>
        <dbReference type="SMART" id="SM00642"/>
    </source>
</evidence>
<feature type="active site" description="Nucleophile" evidence="8">
    <location>
        <position position="327"/>
    </location>
</feature>
<dbReference type="AlphaFoldDB" id="A0A521C3N2"/>
<evidence type="ECO:0000256" key="8">
    <source>
        <dbReference type="PIRSR" id="PIRSR000463-1"/>
    </source>
</evidence>
<dbReference type="InterPro" id="IPR004193">
    <property type="entry name" value="Glyco_hydro_13_N"/>
</dbReference>
<dbReference type="Pfam" id="PF02806">
    <property type="entry name" value="Alpha-amylase_C"/>
    <property type="match status" value="1"/>
</dbReference>
<evidence type="ECO:0000256" key="2">
    <source>
        <dbReference type="ARBA" id="ARBA00002953"/>
    </source>
</evidence>
<dbReference type="GO" id="GO:0043169">
    <property type="term" value="F:cation binding"/>
    <property type="evidence" value="ECO:0007669"/>
    <property type="project" value="InterPro"/>
</dbReference>
<dbReference type="GO" id="GO:0005978">
    <property type="term" value="P:glycogen biosynthetic process"/>
    <property type="evidence" value="ECO:0007669"/>
    <property type="project" value="InterPro"/>
</dbReference>
<dbReference type="InterPro" id="IPR013783">
    <property type="entry name" value="Ig-like_fold"/>
</dbReference>
<sequence>METPTFIKNDPWLKPFEHAIKKRIKHYQTTLADINRIFGNLYQMAGGYDYYGLHDIGDAYRLREWAPNATQLFLIGDFSKWLCDKRYEFEKKDNGNWEVLIPKSVIKHGDLFKLHMFWQGGDGLRLPSHINRVVQDEKTKIFSAQVWQPQEKYKWDDQGFIPQVNPLLIYEGHVGMSSEEEKVNTFSEFKDKVLPRIIKAGYTTIQLMAIQEHPYYGSFGYHVSNYFAVSSRFGTPEELKDLINEAHKNGIAVIMDIVHSHAVKNREEGLAFFDGTVYQYFHDGPRGEHPAWDSKCFNYGKMEVLQFLLSNCRYWIEEFHFDGFRFDGVTSMLYTHHGLEYSFSSYSDYYNGTEDTDAMTYLTLANQLIHHINPHAISVAEDMSGLPGLASAVQDGGLGFDYRLSMGVPDFWIKMIKEYSDEHWNVGQIFHELSQHRYGEKTISYAESHDQALVGDKTIIFRLVDKEMYDKMDLASESLIIDRGLALHKMIRLATLSTAYGGYLNFMGNEFGHPEWIDFPREGNNWSYKYARRQWGLMDNSELKFKYLAAFDKAMIEKAKTDFLLDNMPCYGVNINESDQLMCFKRGRFYFIFNWSPSNSYTDYGIFTDAGKYRIILSTDNSKFGGYANVDESLTYFAERMPFNSDQYQLKLYIPARTAFVMERLPTKRVH</sequence>
<evidence type="ECO:0000256" key="5">
    <source>
        <dbReference type="ARBA" id="ARBA00022676"/>
    </source>
</evidence>
<evidence type="ECO:0000256" key="1">
    <source>
        <dbReference type="ARBA" id="ARBA00000826"/>
    </source>
</evidence>
<organism evidence="10 11">
    <name type="scientific">Saccharicrinis carchari</name>
    <dbReference type="NCBI Taxonomy" id="1168039"/>
    <lineage>
        <taxon>Bacteria</taxon>
        <taxon>Pseudomonadati</taxon>
        <taxon>Bacteroidota</taxon>
        <taxon>Bacteroidia</taxon>
        <taxon>Marinilabiliales</taxon>
        <taxon>Marinilabiliaceae</taxon>
        <taxon>Saccharicrinis</taxon>
    </lineage>
</organism>
<comment type="catalytic activity">
    <reaction evidence="1">
        <text>Transfers a segment of a (1-&gt;4)-alpha-D-glucan chain to a primary hydroxy group in a similar glucan chain.</text>
        <dbReference type="EC" id="2.4.1.18"/>
    </reaction>
</comment>
<reference evidence="10 11" key="1">
    <citation type="submission" date="2017-05" db="EMBL/GenBank/DDBJ databases">
        <authorList>
            <person name="Varghese N."/>
            <person name="Submissions S."/>
        </authorList>
    </citation>
    <scope>NUCLEOTIDE SEQUENCE [LARGE SCALE GENOMIC DNA]</scope>
    <source>
        <strain evidence="10 11">DSM 27040</strain>
    </source>
</reference>
<dbReference type="EC" id="2.4.1.18" evidence="4"/>
<dbReference type="OrthoDB" id="9800174at2"/>
<dbReference type="SMART" id="SM00642">
    <property type="entry name" value="Aamy"/>
    <property type="match status" value="1"/>
</dbReference>
<evidence type="ECO:0000256" key="7">
    <source>
        <dbReference type="ARBA" id="ARBA00023277"/>
    </source>
</evidence>
<dbReference type="Gene3D" id="2.60.40.10">
    <property type="entry name" value="Immunoglobulins"/>
    <property type="match status" value="1"/>
</dbReference>
<dbReference type="CDD" id="cd02854">
    <property type="entry name" value="E_set_GBE_euk_N"/>
    <property type="match status" value="1"/>
</dbReference>
<dbReference type="InterPro" id="IPR006048">
    <property type="entry name" value="A-amylase/branching_C"/>
</dbReference>
<evidence type="ECO:0000256" key="4">
    <source>
        <dbReference type="ARBA" id="ARBA00012541"/>
    </source>
</evidence>
<dbReference type="Pfam" id="PF00128">
    <property type="entry name" value="Alpha-amylase"/>
    <property type="match status" value="1"/>
</dbReference>
<dbReference type="InterPro" id="IPR017853">
    <property type="entry name" value="GH"/>
</dbReference>
<dbReference type="GO" id="GO:0005737">
    <property type="term" value="C:cytoplasm"/>
    <property type="evidence" value="ECO:0007669"/>
    <property type="project" value="TreeGrafter"/>
</dbReference>
<dbReference type="PIRSF" id="PIRSF000463">
    <property type="entry name" value="GlgB"/>
    <property type="match status" value="1"/>
</dbReference>
<keyword evidence="5" id="KW-0328">Glycosyltransferase</keyword>
<evidence type="ECO:0000313" key="10">
    <source>
        <dbReference type="EMBL" id="SMO53945.1"/>
    </source>
</evidence>
<protein>
    <recommendedName>
        <fullName evidence="4">1,4-alpha-glucan branching enzyme</fullName>
        <ecNumber evidence="4">2.4.1.18</ecNumber>
    </recommendedName>
</protein>
<dbReference type="Gene3D" id="2.60.40.1180">
    <property type="entry name" value="Golgi alpha-mannosidase II"/>
    <property type="match status" value="1"/>
</dbReference>
<gene>
    <name evidence="10" type="ORF">SAMN06265379_102344</name>
</gene>
<accession>A0A521C3N2</accession>
<dbReference type="SUPFAM" id="SSF51011">
    <property type="entry name" value="Glycosyl hydrolase domain"/>
    <property type="match status" value="1"/>
</dbReference>
<dbReference type="InterPro" id="IPR006047">
    <property type="entry name" value="GH13_cat_dom"/>
</dbReference>
<feature type="active site" description="Proton donor" evidence="8">
    <location>
        <position position="381"/>
    </location>
</feature>
<dbReference type="FunFam" id="2.60.40.1180:FF:000050">
    <property type="entry name" value="1,4-alpha-glucan branching enzyme"/>
    <property type="match status" value="1"/>
</dbReference>
<dbReference type="SUPFAM" id="SSF81296">
    <property type="entry name" value="E set domains"/>
    <property type="match status" value="1"/>
</dbReference>
<dbReference type="PANTHER" id="PTHR43651:SF3">
    <property type="entry name" value="1,4-ALPHA-GLUCAN-BRANCHING ENZYME"/>
    <property type="match status" value="1"/>
</dbReference>